<comment type="catalytic activity">
    <reaction evidence="1 8">
        <text>L-alanine = D-alanine</text>
        <dbReference type="Rhea" id="RHEA:20249"/>
        <dbReference type="ChEBI" id="CHEBI:57416"/>
        <dbReference type="ChEBI" id="CHEBI:57972"/>
        <dbReference type="EC" id="5.1.1.1"/>
    </reaction>
</comment>
<dbReference type="EC" id="5.1.1.1" evidence="8"/>
<feature type="binding site" evidence="8 10">
    <location>
        <position position="586"/>
    </location>
    <ligand>
        <name>substrate</name>
    </ligand>
</feature>
<dbReference type="Pfam" id="PF01168">
    <property type="entry name" value="Ala_racemase_N"/>
    <property type="match status" value="1"/>
</dbReference>
<gene>
    <name evidence="12" type="ORF">SAMN05421820_10295</name>
</gene>
<comment type="function">
    <text evidence="8">Catalyzes the interconversion of L-alanine and D-alanine. May also act on other amino acids.</text>
</comment>
<keyword evidence="4" id="KW-0547">Nucleotide-binding</keyword>
<dbReference type="SUPFAM" id="SSF53244">
    <property type="entry name" value="MurD-like peptide ligases, peptide-binding domain"/>
    <property type="match status" value="1"/>
</dbReference>
<dbReference type="GO" id="GO:0005524">
    <property type="term" value="F:ATP binding"/>
    <property type="evidence" value="ECO:0007669"/>
    <property type="project" value="UniProtKB-KW"/>
</dbReference>
<dbReference type="Gene3D" id="3.90.190.20">
    <property type="entry name" value="Mur ligase, C-terminal domain"/>
    <property type="match status" value="1"/>
</dbReference>
<evidence type="ECO:0000256" key="5">
    <source>
        <dbReference type="ARBA" id="ARBA00022840"/>
    </source>
</evidence>
<dbReference type="AlphaFoldDB" id="A0A1G9MR97"/>
<dbReference type="Pfam" id="PF08245">
    <property type="entry name" value="Mur_ligase_M"/>
    <property type="match status" value="1"/>
</dbReference>
<comment type="pathway">
    <text evidence="8">Amino-acid biosynthesis; D-alanine biosynthesis; D-alanine from L-alanine: step 1/1.</text>
</comment>
<feature type="active site" description="Proton acceptor; specific for D-alanine" evidence="8">
    <location>
        <position position="489"/>
    </location>
</feature>
<dbReference type="STRING" id="430522.BFS30_16500"/>
<organism evidence="12 13">
    <name type="scientific">Pedobacter steynii</name>
    <dbReference type="NCBI Taxonomy" id="430522"/>
    <lineage>
        <taxon>Bacteria</taxon>
        <taxon>Pseudomonadati</taxon>
        <taxon>Bacteroidota</taxon>
        <taxon>Sphingobacteriia</taxon>
        <taxon>Sphingobacteriales</taxon>
        <taxon>Sphingobacteriaceae</taxon>
        <taxon>Pedobacter</taxon>
    </lineage>
</organism>
<feature type="modified residue" description="N6-(pyridoxal phosphate)lysine" evidence="8 9">
    <location>
        <position position="489"/>
    </location>
</feature>
<feature type="active site" description="Proton acceptor; specific for L-alanine" evidence="8">
    <location>
        <position position="714"/>
    </location>
</feature>
<dbReference type="FunFam" id="3.20.20.10:FF:000002">
    <property type="entry name" value="Alanine racemase"/>
    <property type="match status" value="1"/>
</dbReference>
<dbReference type="Pfam" id="PF00842">
    <property type="entry name" value="Ala_racemase_C"/>
    <property type="match status" value="1"/>
</dbReference>
<dbReference type="GO" id="GO:0016881">
    <property type="term" value="F:acid-amino acid ligase activity"/>
    <property type="evidence" value="ECO:0007669"/>
    <property type="project" value="InterPro"/>
</dbReference>
<evidence type="ECO:0000256" key="6">
    <source>
        <dbReference type="ARBA" id="ARBA00022898"/>
    </source>
</evidence>
<dbReference type="SUPFAM" id="SSF63418">
    <property type="entry name" value="MurE/MurF N-terminal domain"/>
    <property type="match status" value="1"/>
</dbReference>
<dbReference type="PRINTS" id="PR00992">
    <property type="entry name" value="ALARACEMASE"/>
</dbReference>
<evidence type="ECO:0000256" key="3">
    <source>
        <dbReference type="ARBA" id="ARBA00022598"/>
    </source>
</evidence>
<dbReference type="SUPFAM" id="SSF53623">
    <property type="entry name" value="MurD-like peptide ligases, catalytic domain"/>
    <property type="match status" value="1"/>
</dbReference>
<dbReference type="Gene3D" id="3.40.1190.10">
    <property type="entry name" value="Mur-like, catalytic domain"/>
    <property type="match status" value="1"/>
</dbReference>
<dbReference type="CDD" id="cd00430">
    <property type="entry name" value="PLPDE_III_AR"/>
    <property type="match status" value="1"/>
</dbReference>
<dbReference type="GO" id="GO:0030170">
    <property type="term" value="F:pyridoxal phosphate binding"/>
    <property type="evidence" value="ECO:0007669"/>
    <property type="project" value="UniProtKB-UniRule"/>
</dbReference>
<keyword evidence="13" id="KW-1185">Reference proteome</keyword>
<dbReference type="SMART" id="SM01005">
    <property type="entry name" value="Ala_racemase_C"/>
    <property type="match status" value="1"/>
</dbReference>
<keyword evidence="3" id="KW-0436">Ligase</keyword>
<protein>
    <recommendedName>
        <fullName evidence="8">Alanine racemase</fullName>
        <ecNumber evidence="8">5.1.1.1</ecNumber>
    </recommendedName>
</protein>
<evidence type="ECO:0000256" key="1">
    <source>
        <dbReference type="ARBA" id="ARBA00000316"/>
    </source>
</evidence>
<proteinExistence type="inferred from homology"/>
<dbReference type="InterPro" id="IPR001608">
    <property type="entry name" value="Ala_racemase_N"/>
</dbReference>
<dbReference type="EMBL" id="FNGY01000002">
    <property type="protein sequence ID" value="SDL76634.1"/>
    <property type="molecule type" value="Genomic_DNA"/>
</dbReference>
<evidence type="ECO:0000256" key="2">
    <source>
        <dbReference type="ARBA" id="ARBA00001933"/>
    </source>
</evidence>
<feature type="binding site" evidence="8 10">
    <location>
        <position position="763"/>
    </location>
    <ligand>
        <name>substrate</name>
    </ligand>
</feature>
<dbReference type="InterPro" id="IPR000821">
    <property type="entry name" value="Ala_racemase"/>
</dbReference>
<accession>A0A1G9MR97</accession>
<dbReference type="NCBIfam" id="NF008897">
    <property type="entry name" value="PRK11930.1"/>
    <property type="match status" value="1"/>
</dbReference>
<dbReference type="InterPro" id="IPR035911">
    <property type="entry name" value="MurE/MurF_N"/>
</dbReference>
<dbReference type="InterPro" id="IPR051046">
    <property type="entry name" value="MurCDEF_CellWall_CoF430Synth"/>
</dbReference>
<dbReference type="Gene3D" id="3.40.1390.10">
    <property type="entry name" value="MurE/MurF, N-terminal domain"/>
    <property type="match status" value="1"/>
</dbReference>
<evidence type="ECO:0000256" key="7">
    <source>
        <dbReference type="ARBA" id="ARBA00023235"/>
    </source>
</evidence>
<name>A0A1G9MR97_9SPHI</name>
<dbReference type="RefSeq" id="WP_074605020.1">
    <property type="nucleotide sequence ID" value="NZ_FNGY01000002.1"/>
</dbReference>
<keyword evidence="6 8" id="KW-0663">Pyridoxal phosphate</keyword>
<dbReference type="UniPathway" id="UPA00042">
    <property type="reaction ID" value="UER00497"/>
</dbReference>
<comment type="cofactor">
    <cofactor evidence="2 8 9">
        <name>pyridoxal 5'-phosphate</name>
        <dbReference type="ChEBI" id="CHEBI:597326"/>
    </cofactor>
</comment>
<dbReference type="Proteomes" id="UP000183200">
    <property type="component" value="Unassembled WGS sequence"/>
</dbReference>
<dbReference type="InterPro" id="IPR036615">
    <property type="entry name" value="Mur_ligase_C_dom_sf"/>
</dbReference>
<dbReference type="InterPro" id="IPR036565">
    <property type="entry name" value="Mur-like_cat_sf"/>
</dbReference>
<dbReference type="GO" id="GO:0008784">
    <property type="term" value="F:alanine racemase activity"/>
    <property type="evidence" value="ECO:0007669"/>
    <property type="project" value="UniProtKB-UniRule"/>
</dbReference>
<feature type="domain" description="Alanine racemase C-terminal" evidence="11">
    <location>
        <begin position="693"/>
        <end position="817"/>
    </location>
</feature>
<dbReference type="Gene3D" id="3.20.20.10">
    <property type="entry name" value="Alanine racemase"/>
    <property type="match status" value="1"/>
</dbReference>
<dbReference type="PANTHER" id="PTHR43024">
    <property type="entry name" value="UDP-N-ACETYLMURAMOYL-TRIPEPTIDE--D-ALANYL-D-ALANINE LIGASE"/>
    <property type="match status" value="1"/>
</dbReference>
<dbReference type="OrthoDB" id="9801978at2"/>
<dbReference type="InterPro" id="IPR009006">
    <property type="entry name" value="Ala_racemase/Decarboxylase_C"/>
</dbReference>
<keyword evidence="7 8" id="KW-0413">Isomerase</keyword>
<evidence type="ECO:0000256" key="9">
    <source>
        <dbReference type="PIRSR" id="PIRSR600821-50"/>
    </source>
</evidence>
<dbReference type="Gene3D" id="2.40.37.10">
    <property type="entry name" value="Lyase, Ornithine Decarboxylase, Chain A, domain 1"/>
    <property type="match status" value="1"/>
</dbReference>
<dbReference type="SUPFAM" id="SSF50621">
    <property type="entry name" value="Alanine racemase C-terminal domain-like"/>
    <property type="match status" value="1"/>
</dbReference>
<dbReference type="GO" id="GO:0030632">
    <property type="term" value="P:D-alanine biosynthetic process"/>
    <property type="evidence" value="ECO:0007669"/>
    <property type="project" value="UniProtKB-UniRule"/>
</dbReference>
<reference evidence="13" key="1">
    <citation type="submission" date="2016-10" db="EMBL/GenBank/DDBJ databases">
        <authorList>
            <person name="Varghese N."/>
            <person name="Submissions S."/>
        </authorList>
    </citation>
    <scope>NUCLEOTIDE SEQUENCE [LARGE SCALE GENOMIC DNA]</scope>
    <source>
        <strain evidence="13">DSM 19110</strain>
    </source>
</reference>
<dbReference type="InterPro" id="IPR029066">
    <property type="entry name" value="PLP-binding_barrel"/>
</dbReference>
<sequence length="819" mass="91404">MSNVIYTIDHFAKILDAKSFISNPELKITRLVIDSRSVIDPENSLFFALNAKRDGHEYLEDAYANGIRSFVISDSRCLEKFADANILLVADVLAALQSLAIIHREQYDLKVLAITGSNGKTVVKEWLYQLLAADFNIVRSPKSFNSQIGVPLSVWNISEEHTLGIFEAGISKENEMEALEKIIRPTIGILTNLGEAHAEGFASQKDKLLEKLKLFKDAEVFIYSPEYTLGLPVSELPGQTKFSWSLKQKADLQISFIEPIEDRNYVRAIFKGAEIECLIPFSDRASVENGIICWASLLSMGYSPEEADARLEKLTRVGMRLELKNGINQCSVIDDSYSADTSSLAIAMDFLNLQNQHPKKTLILSDLHETGRNEVELYTEIAALLKQKNLNRLIGIGPHISASAALFDMETTFFESTQDFIDHFPAVHFNNETILLKGARKFEFERISKLITQKVHDTVLEIDLNALAGNLQFYRNKLQPGVKIMAMVKAFSYGSGSFEIANVLQYHKVDYLAVAYTDEGVALRKGGITMPVMVMSPEPSAFDAIVKYKLEPEIYNLDILNSFIGFLSADAYDYPVHLKIDTGMHRLGFKEADLKELLETINSSRKVKVVSAFSHLVGSEDEHHDAFTKHQIERFRAFAQEISAGLGYKFIWHISNTSGVTRHPEAQMDMVRLGIGLYGYDGGLPKKNGLQTAVVLKTTVTQVIEVKPNETIGYGRNGILPNGGTTATVKIGYADGYNRRFGNGRGKMLINGKLVPTIGSICMDMCMLDVTGITVKTGDEVIVFNGELTIADLAEQIETIPYEILTNISQRVKRVYFYE</sequence>
<keyword evidence="5" id="KW-0067">ATP-binding</keyword>
<dbReference type="HAMAP" id="MF_01201">
    <property type="entry name" value="Ala_racemase"/>
    <property type="match status" value="1"/>
</dbReference>
<evidence type="ECO:0000256" key="8">
    <source>
        <dbReference type="HAMAP-Rule" id="MF_01201"/>
    </source>
</evidence>
<evidence type="ECO:0000313" key="13">
    <source>
        <dbReference type="Proteomes" id="UP000183200"/>
    </source>
</evidence>
<dbReference type="NCBIfam" id="TIGR00492">
    <property type="entry name" value="alr"/>
    <property type="match status" value="1"/>
</dbReference>
<dbReference type="PANTHER" id="PTHR43024:SF1">
    <property type="entry name" value="UDP-N-ACETYLMURAMOYL-TRIPEPTIDE--D-ALANYL-D-ALANINE LIGASE"/>
    <property type="match status" value="1"/>
</dbReference>
<evidence type="ECO:0000313" key="12">
    <source>
        <dbReference type="EMBL" id="SDL76634.1"/>
    </source>
</evidence>
<evidence type="ECO:0000259" key="11">
    <source>
        <dbReference type="SMART" id="SM01005"/>
    </source>
</evidence>
<comment type="similarity">
    <text evidence="8">Belongs to the alanine racemase family.</text>
</comment>
<evidence type="ECO:0000256" key="10">
    <source>
        <dbReference type="PIRSR" id="PIRSR600821-52"/>
    </source>
</evidence>
<dbReference type="SUPFAM" id="SSF51419">
    <property type="entry name" value="PLP-binding barrel"/>
    <property type="match status" value="1"/>
</dbReference>
<dbReference type="InterPro" id="IPR011079">
    <property type="entry name" value="Ala_racemase_C"/>
</dbReference>
<evidence type="ECO:0000256" key="4">
    <source>
        <dbReference type="ARBA" id="ARBA00022741"/>
    </source>
</evidence>
<dbReference type="InterPro" id="IPR013221">
    <property type="entry name" value="Mur_ligase_cen"/>
</dbReference>